<accession>A0AAD9I565</accession>
<feature type="region of interest" description="Disordered" evidence="1">
    <location>
        <begin position="1"/>
        <end position="73"/>
    </location>
</feature>
<evidence type="ECO:0000313" key="3">
    <source>
        <dbReference type="Proteomes" id="UP001217918"/>
    </source>
</evidence>
<evidence type="ECO:0000256" key="1">
    <source>
        <dbReference type="SAM" id="MobiDB-lite"/>
    </source>
</evidence>
<gene>
    <name evidence="2" type="ORF">P8C59_005605</name>
</gene>
<dbReference type="AlphaFoldDB" id="A0AAD9I565"/>
<protein>
    <submittedName>
        <fullName evidence="2">Uncharacterized protein</fullName>
    </submittedName>
</protein>
<evidence type="ECO:0000313" key="2">
    <source>
        <dbReference type="EMBL" id="KAK2071158.1"/>
    </source>
</evidence>
<dbReference type="Proteomes" id="UP001217918">
    <property type="component" value="Unassembled WGS sequence"/>
</dbReference>
<organism evidence="2 3">
    <name type="scientific">Phyllachora maydis</name>
    <dbReference type="NCBI Taxonomy" id="1825666"/>
    <lineage>
        <taxon>Eukaryota</taxon>
        <taxon>Fungi</taxon>
        <taxon>Dikarya</taxon>
        <taxon>Ascomycota</taxon>
        <taxon>Pezizomycotina</taxon>
        <taxon>Sordariomycetes</taxon>
        <taxon>Sordariomycetidae</taxon>
        <taxon>Phyllachorales</taxon>
        <taxon>Phyllachoraceae</taxon>
        <taxon>Phyllachora</taxon>
    </lineage>
</organism>
<proteinExistence type="predicted"/>
<comment type="caution">
    <text evidence="2">The sequence shown here is derived from an EMBL/GenBank/DDBJ whole genome shotgun (WGS) entry which is preliminary data.</text>
</comment>
<reference evidence="2" key="1">
    <citation type="journal article" date="2023" name="Mol. Plant Microbe Interact.">
        <title>Elucidating the Obligate Nature and Biological Capacity of an Invasive Fungal Corn Pathogen.</title>
        <authorList>
            <person name="MacCready J.S."/>
            <person name="Roggenkamp E.M."/>
            <person name="Gdanetz K."/>
            <person name="Chilvers M.I."/>
        </authorList>
    </citation>
    <scope>NUCLEOTIDE SEQUENCE</scope>
    <source>
        <strain evidence="2">PM02</strain>
    </source>
</reference>
<dbReference type="EMBL" id="JAQQPM010000004">
    <property type="protein sequence ID" value="KAK2071158.1"/>
    <property type="molecule type" value="Genomic_DNA"/>
</dbReference>
<keyword evidence="3" id="KW-1185">Reference proteome</keyword>
<name>A0AAD9I565_9PEZI</name>
<sequence length="146" mass="15964">MLLTLYPTRCPPQRTSQGDKKVRPSSSATNYDAPRVSASALTGAPVIQHKVAHSDPERKPPHPATSPDCSPVVPNQIRAPITANTFTVRFIIGCECGPLERDRVRLSKHLAAASQVLQFIPARPSSHKKFVLAEPALLCSYNDSKW</sequence>